<dbReference type="SUPFAM" id="SSF50965">
    <property type="entry name" value="Galactose oxidase, central domain"/>
    <property type="match status" value="1"/>
</dbReference>
<gene>
    <name evidence="4" type="ORF">TSOC_007404</name>
</gene>
<evidence type="ECO:0000313" key="4">
    <source>
        <dbReference type="EMBL" id="PNH06227.1"/>
    </source>
</evidence>
<evidence type="ECO:0000256" key="1">
    <source>
        <dbReference type="ARBA" id="ARBA00022729"/>
    </source>
</evidence>
<dbReference type="InterPro" id="IPR015202">
    <property type="entry name" value="GO-like_E_set"/>
</dbReference>
<keyword evidence="5" id="KW-1185">Reference proteome</keyword>
<proteinExistence type="predicted"/>
<keyword evidence="1" id="KW-0732">Signal</keyword>
<dbReference type="InterPro" id="IPR014756">
    <property type="entry name" value="Ig_E-set"/>
</dbReference>
<dbReference type="SUPFAM" id="SSF81296">
    <property type="entry name" value="E set domains"/>
    <property type="match status" value="1"/>
</dbReference>
<evidence type="ECO:0000259" key="3">
    <source>
        <dbReference type="Pfam" id="PF09118"/>
    </source>
</evidence>
<sequence>MQEDDMLGIRRVMPDTVVLPNGKVAILHGAQNGRAGYAKKGWAKGGQASNPNTVSLLYDPYAPVGKRFKKLSPTPIVRMYHSSACLHPTGEIVVAGCDVAAKYAGVPEGAIASPDGLLDFRLQLITPNEISLGVERPKIVTAPKIITRGRPFTVDYEYGADIIGASLVAPCGTTHSIGMNQRVIMLKVTSAADGRAVIEAPPSYLPALALKGHYLLFLLGKSRTYSEGVWLQLH</sequence>
<dbReference type="InterPro" id="IPR037293">
    <property type="entry name" value="Gal_Oxidase_central_sf"/>
</dbReference>
<dbReference type="PANTHER" id="PTHR32208">
    <property type="entry name" value="SECRETED PROTEIN-RELATED"/>
    <property type="match status" value="1"/>
</dbReference>
<reference evidence="4 5" key="1">
    <citation type="journal article" date="2017" name="Mol. Biol. Evol.">
        <title>The 4-celled Tetrabaena socialis nuclear genome reveals the essential components for genetic control of cell number at the origin of multicellularity in the volvocine lineage.</title>
        <authorList>
            <person name="Featherston J."/>
            <person name="Arakaki Y."/>
            <person name="Hanschen E.R."/>
            <person name="Ferris P.J."/>
            <person name="Michod R.E."/>
            <person name="Olson B.J.S.C."/>
            <person name="Nozaki H."/>
            <person name="Durand P.M."/>
        </authorList>
    </citation>
    <scope>NUCLEOTIDE SEQUENCE [LARGE SCALE GENOMIC DNA]</scope>
    <source>
        <strain evidence="4 5">NIES-571</strain>
    </source>
</reference>
<dbReference type="Pfam" id="PF09118">
    <property type="entry name" value="GO-like_E_set"/>
    <property type="match status" value="1"/>
</dbReference>
<dbReference type="Gene3D" id="2.60.40.10">
    <property type="entry name" value="Immunoglobulins"/>
    <property type="match status" value="1"/>
</dbReference>
<dbReference type="OrthoDB" id="2019572at2759"/>
<protein>
    <submittedName>
        <fullName evidence="4">Galactose oxidase</fullName>
    </submittedName>
</protein>
<dbReference type="AlphaFoldDB" id="A0A2J8A130"/>
<dbReference type="Proteomes" id="UP000236333">
    <property type="component" value="Unassembled WGS sequence"/>
</dbReference>
<feature type="domain" description="Glyoxal oxidase N-terminal" evidence="2">
    <location>
        <begin position="7"/>
        <end position="104"/>
    </location>
</feature>
<feature type="domain" description="Galactose oxidase-like Early set" evidence="3">
    <location>
        <begin position="136"/>
        <end position="232"/>
    </location>
</feature>
<dbReference type="InterPro" id="IPR013783">
    <property type="entry name" value="Ig-like_fold"/>
</dbReference>
<dbReference type="CDD" id="cd02851">
    <property type="entry name" value="E_set_GO_C"/>
    <property type="match status" value="1"/>
</dbReference>
<dbReference type="PANTHER" id="PTHR32208:SF21">
    <property type="entry name" value="LOW QUALITY PROTEIN: ALDEHYDE OXIDASE GLOX-LIKE"/>
    <property type="match status" value="1"/>
</dbReference>
<dbReference type="Pfam" id="PF07250">
    <property type="entry name" value="Glyoxal_oxid_N"/>
    <property type="match status" value="1"/>
</dbReference>
<comment type="caution">
    <text evidence="4">The sequence shown here is derived from an EMBL/GenBank/DDBJ whole genome shotgun (WGS) entry which is preliminary data.</text>
</comment>
<name>A0A2J8A130_9CHLO</name>
<organism evidence="4 5">
    <name type="scientific">Tetrabaena socialis</name>
    <dbReference type="NCBI Taxonomy" id="47790"/>
    <lineage>
        <taxon>Eukaryota</taxon>
        <taxon>Viridiplantae</taxon>
        <taxon>Chlorophyta</taxon>
        <taxon>core chlorophytes</taxon>
        <taxon>Chlorophyceae</taxon>
        <taxon>CS clade</taxon>
        <taxon>Chlamydomonadales</taxon>
        <taxon>Tetrabaenaceae</taxon>
        <taxon>Tetrabaena</taxon>
    </lineage>
</organism>
<dbReference type="InterPro" id="IPR011043">
    <property type="entry name" value="Gal_Oxase/kelch_b-propeller"/>
</dbReference>
<dbReference type="InterPro" id="IPR009880">
    <property type="entry name" value="Glyoxal_oxidase_N"/>
</dbReference>
<evidence type="ECO:0000259" key="2">
    <source>
        <dbReference type="Pfam" id="PF07250"/>
    </source>
</evidence>
<accession>A0A2J8A130</accession>
<dbReference type="Gene3D" id="2.130.10.80">
    <property type="entry name" value="Galactose oxidase/kelch, beta-propeller"/>
    <property type="match status" value="1"/>
</dbReference>
<evidence type="ECO:0000313" key="5">
    <source>
        <dbReference type="Proteomes" id="UP000236333"/>
    </source>
</evidence>
<dbReference type="EMBL" id="PGGS01000249">
    <property type="protein sequence ID" value="PNH06227.1"/>
    <property type="molecule type" value="Genomic_DNA"/>
</dbReference>